<evidence type="ECO:0000313" key="1">
    <source>
        <dbReference type="EMBL" id="RGU91920.1"/>
    </source>
</evidence>
<proteinExistence type="predicted"/>
<accession>A0A395WBE9</accession>
<protein>
    <recommendedName>
        <fullName evidence="3">Helix-turn-helix domain-containing protein</fullName>
    </recommendedName>
</protein>
<evidence type="ECO:0008006" key="3">
    <source>
        <dbReference type="Google" id="ProtNLM"/>
    </source>
</evidence>
<sequence>MNRFKLYLNDTNTENQKKCVKILFKHFNGTYRNTYNGNLEVIIEEKASTSGRPKKKLPGVDVLRAEKKEMTFEQMCKKYNVCRTTLYKILKSGDLHE</sequence>
<comment type="caution">
    <text evidence="1">The sequence shown here is derived from an EMBL/GenBank/DDBJ whole genome shotgun (WGS) entry which is preliminary data.</text>
</comment>
<dbReference type="RefSeq" id="WP_117926387.1">
    <property type="nucleotide sequence ID" value="NZ_CATXNH010000083.1"/>
</dbReference>
<evidence type="ECO:0000313" key="2">
    <source>
        <dbReference type="Proteomes" id="UP000265489"/>
    </source>
</evidence>
<dbReference type="EMBL" id="QRYQ01000008">
    <property type="protein sequence ID" value="RGU91920.1"/>
    <property type="molecule type" value="Genomic_DNA"/>
</dbReference>
<organism evidence="1 2">
    <name type="scientific">Holdemanella biformis</name>
    <dbReference type="NCBI Taxonomy" id="1735"/>
    <lineage>
        <taxon>Bacteria</taxon>
        <taxon>Bacillati</taxon>
        <taxon>Bacillota</taxon>
        <taxon>Erysipelotrichia</taxon>
        <taxon>Erysipelotrichales</taxon>
        <taxon>Erysipelotrichaceae</taxon>
        <taxon>Holdemanella</taxon>
    </lineage>
</organism>
<dbReference type="Proteomes" id="UP000265489">
    <property type="component" value="Unassembled WGS sequence"/>
</dbReference>
<reference evidence="1 2" key="1">
    <citation type="submission" date="2018-08" db="EMBL/GenBank/DDBJ databases">
        <title>A genome reference for cultivated species of the human gut microbiota.</title>
        <authorList>
            <person name="Zou Y."/>
            <person name="Xue W."/>
            <person name="Luo G."/>
        </authorList>
    </citation>
    <scope>NUCLEOTIDE SEQUENCE [LARGE SCALE GENOMIC DNA]</scope>
    <source>
        <strain evidence="1 2">AF15-20</strain>
    </source>
</reference>
<dbReference type="AlphaFoldDB" id="A0A395WBE9"/>
<gene>
    <name evidence="1" type="ORF">DWW32_05875</name>
</gene>
<dbReference type="GeneID" id="66580426"/>
<name>A0A395WBE9_9FIRM</name>